<reference evidence="4" key="1">
    <citation type="journal article" date="2020" name="Stud. Mycol.">
        <title>101 Dothideomycetes genomes: a test case for predicting lifestyles and emergence of pathogens.</title>
        <authorList>
            <person name="Haridas S."/>
            <person name="Albert R."/>
            <person name="Binder M."/>
            <person name="Bloem J."/>
            <person name="Labutti K."/>
            <person name="Salamov A."/>
            <person name="Andreopoulos B."/>
            <person name="Baker S."/>
            <person name="Barry K."/>
            <person name="Bills G."/>
            <person name="Bluhm B."/>
            <person name="Cannon C."/>
            <person name="Castanera R."/>
            <person name="Culley D."/>
            <person name="Daum C."/>
            <person name="Ezra D."/>
            <person name="Gonzalez J."/>
            <person name="Henrissat B."/>
            <person name="Kuo A."/>
            <person name="Liang C."/>
            <person name="Lipzen A."/>
            <person name="Lutzoni F."/>
            <person name="Magnuson J."/>
            <person name="Mondo S."/>
            <person name="Nolan M."/>
            <person name="Ohm R."/>
            <person name="Pangilinan J."/>
            <person name="Park H.-J."/>
            <person name="Ramirez L."/>
            <person name="Alfaro M."/>
            <person name="Sun H."/>
            <person name="Tritt A."/>
            <person name="Yoshinaga Y."/>
            <person name="Zwiers L.-H."/>
            <person name="Turgeon B."/>
            <person name="Goodwin S."/>
            <person name="Spatafora J."/>
            <person name="Crous P."/>
            <person name="Grigoriev I."/>
        </authorList>
    </citation>
    <scope>NUCLEOTIDE SEQUENCE</scope>
    <source>
        <strain evidence="4">Tuck. ex Michener</strain>
    </source>
</reference>
<dbReference type="Pfam" id="PF00561">
    <property type="entry name" value="Abhydrolase_1"/>
    <property type="match status" value="1"/>
</dbReference>
<dbReference type="InterPro" id="IPR005945">
    <property type="entry name" value="Pro_imino_pep"/>
</dbReference>
<feature type="domain" description="AB hydrolase-1" evidence="3">
    <location>
        <begin position="37"/>
        <end position="296"/>
    </location>
</feature>
<dbReference type="NCBIfam" id="TIGR01250">
    <property type="entry name" value="pro_imino_pep_2"/>
    <property type="match status" value="1"/>
</dbReference>
<evidence type="ECO:0000313" key="4">
    <source>
        <dbReference type="EMBL" id="KAF2230793.1"/>
    </source>
</evidence>
<dbReference type="OrthoDB" id="190201at2759"/>
<keyword evidence="5" id="KW-1185">Reference proteome</keyword>
<protein>
    <submittedName>
        <fullName evidence="4">Proline-specific peptidase</fullName>
    </submittedName>
</protein>
<evidence type="ECO:0000259" key="3">
    <source>
        <dbReference type="Pfam" id="PF00561"/>
    </source>
</evidence>
<organism evidence="4 5">
    <name type="scientific">Viridothelium virens</name>
    <name type="common">Speckled blister lichen</name>
    <name type="synonym">Trypethelium virens</name>
    <dbReference type="NCBI Taxonomy" id="1048519"/>
    <lineage>
        <taxon>Eukaryota</taxon>
        <taxon>Fungi</taxon>
        <taxon>Dikarya</taxon>
        <taxon>Ascomycota</taxon>
        <taxon>Pezizomycotina</taxon>
        <taxon>Dothideomycetes</taxon>
        <taxon>Dothideomycetes incertae sedis</taxon>
        <taxon>Trypetheliales</taxon>
        <taxon>Trypetheliaceae</taxon>
        <taxon>Viridothelium</taxon>
    </lineage>
</organism>
<dbReference type="InterPro" id="IPR000073">
    <property type="entry name" value="AB_hydrolase_1"/>
</dbReference>
<dbReference type="InterPro" id="IPR002410">
    <property type="entry name" value="Peptidase_S33"/>
</dbReference>
<dbReference type="GO" id="GO:0008233">
    <property type="term" value="F:peptidase activity"/>
    <property type="evidence" value="ECO:0007669"/>
    <property type="project" value="InterPro"/>
</dbReference>
<comment type="similarity">
    <text evidence="1">Belongs to the peptidase S33 family.</text>
</comment>
<dbReference type="GO" id="GO:0016020">
    <property type="term" value="C:membrane"/>
    <property type="evidence" value="ECO:0007669"/>
    <property type="project" value="TreeGrafter"/>
</dbReference>
<dbReference type="GO" id="GO:0006508">
    <property type="term" value="P:proteolysis"/>
    <property type="evidence" value="ECO:0007669"/>
    <property type="project" value="InterPro"/>
</dbReference>
<name>A0A6A6GZQ5_VIRVR</name>
<dbReference type="AlphaFoldDB" id="A0A6A6GZQ5"/>
<dbReference type="EMBL" id="ML991835">
    <property type="protein sequence ID" value="KAF2230793.1"/>
    <property type="molecule type" value="Genomic_DNA"/>
</dbReference>
<proteinExistence type="inferred from homology"/>
<evidence type="ECO:0000313" key="5">
    <source>
        <dbReference type="Proteomes" id="UP000800092"/>
    </source>
</evidence>
<sequence>MAPTIASEGLIDFKPKGVDKPCSTWYRIVGSLDSPNPPLILLHGGPSACHEYMLSFVDLQKLHNIPVILYDMLGNGKSTRVPEKNGDESFWTITLFMDELENLIMHLKLREQGTKHFDILGHSFGGMMAAEYAASHPAGLRKLILAAAPASAELHEEGLLSLKATLPGDVQNTIDRCERDGQTDSKEYEGAMMEFYKRYLCRMATWPEEVETAIWHFGDDPTVYGTMWGSSELDIKGSLRNWSSIPGLSSIKFETFIINAQYDEVQDIAVKPFFERIEKVKWVTLENASHMAHWEKRERYMQLVGGFLTA</sequence>
<dbReference type="PANTHER" id="PTHR43798">
    <property type="entry name" value="MONOACYLGLYCEROL LIPASE"/>
    <property type="match status" value="1"/>
</dbReference>
<dbReference type="InterPro" id="IPR050266">
    <property type="entry name" value="AB_hydrolase_sf"/>
</dbReference>
<dbReference type="Proteomes" id="UP000800092">
    <property type="component" value="Unassembled WGS sequence"/>
</dbReference>
<dbReference type="PRINTS" id="PR00793">
    <property type="entry name" value="PROAMNOPTASE"/>
</dbReference>
<dbReference type="SUPFAM" id="SSF53474">
    <property type="entry name" value="alpha/beta-Hydrolases"/>
    <property type="match status" value="1"/>
</dbReference>
<keyword evidence="2" id="KW-0378">Hydrolase</keyword>
<dbReference type="PIRSF" id="PIRSF005539">
    <property type="entry name" value="Pept_S33_TRI_F1"/>
    <property type="match status" value="1"/>
</dbReference>
<dbReference type="Gene3D" id="3.40.50.1820">
    <property type="entry name" value="alpha/beta hydrolase"/>
    <property type="match status" value="1"/>
</dbReference>
<gene>
    <name evidence="4" type="ORF">EV356DRAFT_508083</name>
</gene>
<evidence type="ECO:0000256" key="1">
    <source>
        <dbReference type="ARBA" id="ARBA00010088"/>
    </source>
</evidence>
<dbReference type="PANTHER" id="PTHR43798:SF33">
    <property type="entry name" value="HYDROLASE, PUTATIVE (AFU_ORTHOLOGUE AFUA_2G14860)-RELATED"/>
    <property type="match status" value="1"/>
</dbReference>
<evidence type="ECO:0000256" key="2">
    <source>
        <dbReference type="ARBA" id="ARBA00022801"/>
    </source>
</evidence>
<dbReference type="InterPro" id="IPR029058">
    <property type="entry name" value="AB_hydrolase_fold"/>
</dbReference>
<accession>A0A6A6GZQ5</accession>